<sequence>MSWDKVGKDDYLLNWKDVMETEEYDYTAGVAGEEFLKGLSEGKIIGGKCPKCGKVYVPARLYCEDCFVQTEFIEVKEKPYLDTYTIVYKDDQGNKLEKPQVIGLVRFENVNGGLLALVEGNIKIGSEVEILQYGIPLVVRLK</sequence>
<dbReference type="STRING" id="282676.B6F84_00910"/>
<dbReference type="EMBL" id="CP020477">
    <property type="protein sequence ID" value="ARM74722.1"/>
    <property type="molecule type" value="Genomic_DNA"/>
</dbReference>
<feature type="domain" description="ChsH2 rubredoxin-like zinc ribbon" evidence="2">
    <location>
        <begin position="37"/>
        <end position="69"/>
    </location>
</feature>
<dbReference type="GeneID" id="41589434"/>
<name>A0A1W6JWW5_9CREN</name>
<dbReference type="InterPro" id="IPR052513">
    <property type="entry name" value="Thioester_dehydratase-like"/>
</dbReference>
<evidence type="ECO:0000259" key="2">
    <source>
        <dbReference type="Pfam" id="PF12172"/>
    </source>
</evidence>
<dbReference type="OrthoDB" id="9573at2157"/>
<dbReference type="PANTHER" id="PTHR34075">
    <property type="entry name" value="BLR3430 PROTEIN"/>
    <property type="match status" value="1"/>
</dbReference>
<evidence type="ECO:0000259" key="1">
    <source>
        <dbReference type="Pfam" id="PF01796"/>
    </source>
</evidence>
<dbReference type="Pfam" id="PF01796">
    <property type="entry name" value="OB_ChsH2_C"/>
    <property type="match status" value="1"/>
</dbReference>
<dbReference type="Pfam" id="PF12172">
    <property type="entry name" value="zf-ChsH2"/>
    <property type="match status" value="1"/>
</dbReference>
<dbReference type="PANTHER" id="PTHR34075:SF4">
    <property type="entry name" value="DUF35 DOMAIN-CONTAINING PROTEIN"/>
    <property type="match status" value="1"/>
</dbReference>
<dbReference type="KEGG" id="aman:B6F84_00910"/>
<dbReference type="InterPro" id="IPR022002">
    <property type="entry name" value="ChsH2_Znr"/>
</dbReference>
<evidence type="ECO:0000313" key="3">
    <source>
        <dbReference type="EMBL" id="ARM74722.1"/>
    </source>
</evidence>
<protein>
    <submittedName>
        <fullName evidence="3">DNA-binding protein</fullName>
    </submittedName>
</protein>
<reference evidence="3 4" key="1">
    <citation type="submission" date="2017-03" db="EMBL/GenBank/DDBJ databases">
        <title>Sulfur activation and transportation mechanism of thermophilic Archaea Acidianus manzaensis YN-25.</title>
        <authorList>
            <person name="Ma Y."/>
            <person name="Yang Y."/>
            <person name="Xia J."/>
        </authorList>
    </citation>
    <scope>NUCLEOTIDE SEQUENCE [LARGE SCALE GENOMIC DNA]</scope>
    <source>
        <strain evidence="3 4">YN-25</strain>
    </source>
</reference>
<dbReference type="InterPro" id="IPR002878">
    <property type="entry name" value="ChsH2_C"/>
</dbReference>
<gene>
    <name evidence="3" type="ORF">B6F84_00910</name>
</gene>
<keyword evidence="4" id="KW-1185">Reference proteome</keyword>
<dbReference type="InterPro" id="IPR012340">
    <property type="entry name" value="NA-bd_OB-fold"/>
</dbReference>
<feature type="domain" description="ChsH2 C-terminal OB-fold" evidence="1">
    <location>
        <begin position="76"/>
        <end position="130"/>
    </location>
</feature>
<evidence type="ECO:0000313" key="4">
    <source>
        <dbReference type="Proteomes" id="UP000193404"/>
    </source>
</evidence>
<dbReference type="SUPFAM" id="SSF50249">
    <property type="entry name" value="Nucleic acid-binding proteins"/>
    <property type="match status" value="1"/>
</dbReference>
<proteinExistence type="predicted"/>
<organism evidence="3 4">
    <name type="scientific">Acidianus manzaensis</name>
    <dbReference type="NCBI Taxonomy" id="282676"/>
    <lineage>
        <taxon>Archaea</taxon>
        <taxon>Thermoproteota</taxon>
        <taxon>Thermoprotei</taxon>
        <taxon>Sulfolobales</taxon>
        <taxon>Sulfolobaceae</taxon>
        <taxon>Acidianus</taxon>
    </lineage>
</organism>
<dbReference type="AlphaFoldDB" id="A0A1W6JWW5"/>
<dbReference type="RefSeq" id="WP_148690470.1">
    <property type="nucleotide sequence ID" value="NZ_CP020477.1"/>
</dbReference>
<accession>A0A1W6JWW5</accession>
<dbReference type="Gene3D" id="6.10.30.10">
    <property type="match status" value="1"/>
</dbReference>
<dbReference type="Gene3D" id="2.40.50.140">
    <property type="entry name" value="Nucleic acid-binding proteins"/>
    <property type="match status" value="1"/>
</dbReference>
<dbReference type="Proteomes" id="UP000193404">
    <property type="component" value="Chromosome"/>
</dbReference>
<keyword evidence="3" id="KW-0238">DNA-binding</keyword>
<dbReference type="GO" id="GO:0003677">
    <property type="term" value="F:DNA binding"/>
    <property type="evidence" value="ECO:0007669"/>
    <property type="project" value="UniProtKB-KW"/>
</dbReference>